<dbReference type="InterPro" id="IPR008974">
    <property type="entry name" value="TRAF-like"/>
</dbReference>
<comment type="pathway">
    <text evidence="2 10">Protein modification; protein ubiquitination.</text>
</comment>
<dbReference type="SUPFAM" id="SSF49599">
    <property type="entry name" value="TRAF domain-like"/>
    <property type="match status" value="1"/>
</dbReference>
<evidence type="ECO:0000313" key="15">
    <source>
        <dbReference type="Proteomes" id="UP001153714"/>
    </source>
</evidence>
<dbReference type="GO" id="GO:0031624">
    <property type="term" value="F:ubiquitin conjugating enzyme binding"/>
    <property type="evidence" value="ECO:0007669"/>
    <property type="project" value="TreeGrafter"/>
</dbReference>
<keyword evidence="8 10" id="KW-0862">Zinc</keyword>
<dbReference type="Pfam" id="PF21362">
    <property type="entry name" value="Sina_RING"/>
    <property type="match status" value="1"/>
</dbReference>
<feature type="domain" description="RING-type" evidence="12">
    <location>
        <begin position="20"/>
        <end position="57"/>
    </location>
</feature>
<keyword evidence="4" id="KW-0808">Transferase</keyword>
<dbReference type="GO" id="GO:0005737">
    <property type="term" value="C:cytoplasm"/>
    <property type="evidence" value="ECO:0007669"/>
    <property type="project" value="InterPro"/>
</dbReference>
<feature type="compositionally biased region" description="Basic and acidic residues" evidence="11">
    <location>
        <begin position="268"/>
        <end position="287"/>
    </location>
</feature>
<dbReference type="InterPro" id="IPR018121">
    <property type="entry name" value="7-in-absentia-prot_TRAF-dom"/>
</dbReference>
<keyword evidence="5 10" id="KW-0479">Metal-binding</keyword>
<evidence type="ECO:0000256" key="6">
    <source>
        <dbReference type="ARBA" id="ARBA00022771"/>
    </source>
</evidence>
<name>A0A9N9WBA7_9NEOP</name>
<evidence type="ECO:0000256" key="4">
    <source>
        <dbReference type="ARBA" id="ARBA00022679"/>
    </source>
</evidence>
<evidence type="ECO:0000256" key="8">
    <source>
        <dbReference type="ARBA" id="ARBA00022833"/>
    </source>
</evidence>
<dbReference type="GO" id="GO:0061630">
    <property type="term" value="F:ubiquitin protein ligase activity"/>
    <property type="evidence" value="ECO:0007669"/>
    <property type="project" value="UniProtKB-EC"/>
</dbReference>
<dbReference type="PANTHER" id="PTHR45877:SF2">
    <property type="entry name" value="E3 UBIQUITIN-PROTEIN LIGASE SINA-RELATED"/>
    <property type="match status" value="1"/>
</dbReference>
<sequence length="335" mass="37555">MASAKANKKVASAAVDLPECPVCLETMMAPIYQCSGGHSLCHNCTKILCPPICPICRQQMTQMRNWQLEEIVQKAKVPCPNKSAGCVYIMVTVDVEDHLKECIFREMDCPLGAVFGKCSWSGRLNDMMDHFKERHPTNCNISSDTDVELNNVNINMDERLVYLVTQGKIHFIITMKIDTLQKMAYWAIQLIGGKKTAQQHIYEIHVNSKQDNRKKVVFIEHCFNDAIKADEVFRQNQCAVLPLESLKHFINNKKLSFRFFIKRIPQANKDKKGDWKKENNTNKDGANEKFTGPPRGPGPNSGTQQGPKGAGVKGPWPKGPGAKGPGPKKQHKAHA</sequence>
<dbReference type="EMBL" id="OU893346">
    <property type="protein sequence ID" value="CAG9786274.1"/>
    <property type="molecule type" value="Genomic_DNA"/>
</dbReference>
<reference evidence="14" key="2">
    <citation type="submission" date="2022-10" db="EMBL/GenBank/DDBJ databases">
        <authorList>
            <consortium name="ENA_rothamsted_submissions"/>
            <consortium name="culmorum"/>
            <person name="King R."/>
        </authorList>
    </citation>
    <scope>NUCLEOTIDE SEQUENCE</scope>
</reference>
<feature type="compositionally biased region" description="Basic residues" evidence="11">
    <location>
        <begin position="326"/>
        <end position="335"/>
    </location>
</feature>
<evidence type="ECO:0000256" key="1">
    <source>
        <dbReference type="ARBA" id="ARBA00000900"/>
    </source>
</evidence>
<dbReference type="SUPFAM" id="SSF57850">
    <property type="entry name" value="RING/U-box"/>
    <property type="match status" value="1"/>
</dbReference>
<evidence type="ECO:0000256" key="3">
    <source>
        <dbReference type="ARBA" id="ARBA00009119"/>
    </source>
</evidence>
<dbReference type="Pfam" id="PF21361">
    <property type="entry name" value="Sina_ZnF"/>
    <property type="match status" value="1"/>
</dbReference>
<comment type="catalytic activity">
    <reaction evidence="1 10">
        <text>S-ubiquitinyl-[E2 ubiquitin-conjugating enzyme]-L-cysteine + [acceptor protein]-L-lysine = [E2 ubiquitin-conjugating enzyme]-L-cysteine + N(6)-ubiquitinyl-[acceptor protein]-L-lysine.</text>
        <dbReference type="EC" id="2.3.2.27"/>
    </reaction>
</comment>
<dbReference type="PANTHER" id="PTHR45877">
    <property type="entry name" value="E3 UBIQUITIN-PROTEIN LIGASE SIAH2"/>
    <property type="match status" value="1"/>
</dbReference>
<dbReference type="EC" id="2.3.2.27" evidence="10"/>
<dbReference type="OrthoDB" id="4788989at2759"/>
<evidence type="ECO:0000259" key="12">
    <source>
        <dbReference type="PROSITE" id="PS50089"/>
    </source>
</evidence>
<evidence type="ECO:0000256" key="10">
    <source>
        <dbReference type="RuleBase" id="RU201113"/>
    </source>
</evidence>
<evidence type="ECO:0000256" key="2">
    <source>
        <dbReference type="ARBA" id="ARBA00004906"/>
    </source>
</evidence>
<evidence type="ECO:0000256" key="5">
    <source>
        <dbReference type="ARBA" id="ARBA00022723"/>
    </source>
</evidence>
<accession>A0A9N9WBA7</accession>
<comment type="domain">
    <text evidence="10">The RING-type zinc finger domain is essential for ubiquitin ligase activity.</text>
</comment>
<comment type="function">
    <text evidence="10">E3 ubiquitin-protein ligase that mediates ubiquitination and subsequent proteasomal degradation of target proteins. E3 ubiquitin ligases accept ubiquitin from an E2 ubiquitin-conjugating enzyme in the form of a thioester and then directly transfers the ubiquitin to targeted substrates.</text>
</comment>
<organism evidence="14 15">
    <name type="scientific">Diatraea saccharalis</name>
    <name type="common">sugarcane borer</name>
    <dbReference type="NCBI Taxonomy" id="40085"/>
    <lineage>
        <taxon>Eukaryota</taxon>
        <taxon>Metazoa</taxon>
        <taxon>Ecdysozoa</taxon>
        <taxon>Arthropoda</taxon>
        <taxon>Hexapoda</taxon>
        <taxon>Insecta</taxon>
        <taxon>Pterygota</taxon>
        <taxon>Neoptera</taxon>
        <taxon>Endopterygota</taxon>
        <taxon>Lepidoptera</taxon>
        <taxon>Glossata</taxon>
        <taxon>Ditrysia</taxon>
        <taxon>Pyraloidea</taxon>
        <taxon>Crambidae</taxon>
        <taxon>Crambinae</taxon>
        <taxon>Diatraea</taxon>
    </lineage>
</organism>
<dbReference type="GO" id="GO:0043161">
    <property type="term" value="P:proteasome-mediated ubiquitin-dependent protein catabolic process"/>
    <property type="evidence" value="ECO:0007669"/>
    <property type="project" value="TreeGrafter"/>
</dbReference>
<keyword evidence="15" id="KW-1185">Reference proteome</keyword>
<dbReference type="AlphaFoldDB" id="A0A9N9WBA7"/>
<dbReference type="PROSITE" id="PS50089">
    <property type="entry name" value="ZF_RING_2"/>
    <property type="match status" value="1"/>
</dbReference>
<protein>
    <recommendedName>
        <fullName evidence="10">E3 ubiquitin-protein ligase</fullName>
        <ecNumber evidence="10">2.3.2.27</ecNumber>
    </recommendedName>
</protein>
<feature type="domain" description="SIAH-type" evidence="13">
    <location>
        <begin position="74"/>
        <end position="136"/>
    </location>
</feature>
<keyword evidence="7 10" id="KW-0833">Ubl conjugation pathway</keyword>
<reference evidence="14" key="1">
    <citation type="submission" date="2021-12" db="EMBL/GenBank/DDBJ databases">
        <authorList>
            <person name="King R."/>
        </authorList>
    </citation>
    <scope>NUCLEOTIDE SEQUENCE</scope>
</reference>
<dbReference type="InterPro" id="IPR013010">
    <property type="entry name" value="Znf_SIAH"/>
</dbReference>
<dbReference type="PROSITE" id="PS51081">
    <property type="entry name" value="ZF_SIAH"/>
    <property type="match status" value="1"/>
</dbReference>
<evidence type="ECO:0000256" key="9">
    <source>
        <dbReference type="PROSITE-ProRule" id="PRU00455"/>
    </source>
</evidence>
<dbReference type="Pfam" id="PF03145">
    <property type="entry name" value="Sina_TRAF"/>
    <property type="match status" value="1"/>
</dbReference>
<keyword evidence="6 9" id="KW-0863">Zinc-finger</keyword>
<comment type="domain">
    <text evidence="10">The SBD domain (substrate-binding domain) mediates the interaction with substrate proteins. It is related to the TRAF family.</text>
</comment>
<comment type="similarity">
    <text evidence="3 10">Belongs to the SINA (Seven in absentia) family.</text>
</comment>
<dbReference type="InterPro" id="IPR001841">
    <property type="entry name" value="Znf_RING"/>
</dbReference>
<evidence type="ECO:0000256" key="11">
    <source>
        <dbReference type="SAM" id="MobiDB-lite"/>
    </source>
</evidence>
<dbReference type="Gene3D" id="3.30.40.10">
    <property type="entry name" value="Zinc/RING finger domain, C3HC4 (zinc finger)"/>
    <property type="match status" value="2"/>
</dbReference>
<dbReference type="InterPro" id="IPR004162">
    <property type="entry name" value="SINA-like_animal"/>
</dbReference>
<dbReference type="Proteomes" id="UP001153714">
    <property type="component" value="Chromosome 15"/>
</dbReference>
<proteinExistence type="inferred from homology"/>
<dbReference type="GO" id="GO:0008270">
    <property type="term" value="F:zinc ion binding"/>
    <property type="evidence" value="ECO:0007669"/>
    <property type="project" value="UniProtKB-KW"/>
</dbReference>
<gene>
    <name evidence="14" type="ORF">DIATSA_LOCUS4239</name>
</gene>
<evidence type="ECO:0000313" key="14">
    <source>
        <dbReference type="EMBL" id="CAG9786274.1"/>
    </source>
</evidence>
<feature type="region of interest" description="Disordered" evidence="11">
    <location>
        <begin position="268"/>
        <end position="335"/>
    </location>
</feature>
<dbReference type="InterPro" id="IPR049548">
    <property type="entry name" value="Sina-like_RING"/>
</dbReference>
<dbReference type="InterPro" id="IPR013083">
    <property type="entry name" value="Znf_RING/FYVE/PHD"/>
</dbReference>
<evidence type="ECO:0000256" key="7">
    <source>
        <dbReference type="ARBA" id="ARBA00022786"/>
    </source>
</evidence>
<evidence type="ECO:0000259" key="13">
    <source>
        <dbReference type="PROSITE" id="PS51081"/>
    </source>
</evidence>
<dbReference type="Gene3D" id="2.60.210.10">
    <property type="entry name" value="Apoptosis, Tumor Necrosis Factor Receptor Associated Protein 2, Chain A"/>
    <property type="match status" value="1"/>
</dbReference>